<dbReference type="EMBL" id="CWKH01000003">
    <property type="protein sequence ID" value="CRZ18870.1"/>
    <property type="molecule type" value="Genomic_DNA"/>
</dbReference>
<dbReference type="AlphaFoldDB" id="A0A0H5RXP2"/>
<dbReference type="STRING" id="146018.BN2156_05783"/>
<evidence type="ECO:0000313" key="2">
    <source>
        <dbReference type="EMBL" id="CRZ18870.1"/>
    </source>
</evidence>
<dbReference type="RefSeq" id="WP_005086320.1">
    <property type="nucleotide sequence ID" value="NZ_CWKH01000003.1"/>
</dbReference>
<proteinExistence type="predicted"/>
<dbReference type="GO" id="GO:0015074">
    <property type="term" value="P:DNA integration"/>
    <property type="evidence" value="ECO:0007669"/>
    <property type="project" value="InterPro"/>
</dbReference>
<evidence type="ECO:0000313" key="3">
    <source>
        <dbReference type="Proteomes" id="UP000199147"/>
    </source>
</evidence>
<dbReference type="OrthoDB" id="8776710at2"/>
<dbReference type="GO" id="GO:0006310">
    <property type="term" value="P:DNA recombination"/>
    <property type="evidence" value="ECO:0007669"/>
    <property type="project" value="UniProtKB-KW"/>
</dbReference>
<dbReference type="InterPro" id="IPR013762">
    <property type="entry name" value="Integrase-like_cat_sf"/>
</dbReference>
<dbReference type="Proteomes" id="UP000199147">
    <property type="component" value="Unassembled WGS sequence"/>
</dbReference>
<sequence>MTAPWRSVEWASPIPDDVQWPDDQTLVLTNRELVPGTDVAALSRFGDDHWSLTAAVFEEHVYTLTLNFSSIPERLRLASKHYFWQLINHSTPTPFHEKAASKAAIATVVSAWASFKAFMTWLNQQHIWAFGEVDDNVLDRYLAYLVDVEATLDTKHRRALEIRRLWSYRLILPESMRLPLAPPWNGDPLHEILGKSQSRRENRTPRIAEVTMQPLLHWALRFVEDFSVDIIAAHDEHLRLKRLSPQARRADNGGRLGRTPSHDLEDKVQAYVARLHETGGALPGKVDATGRVQLDMQHLERQLEMVFNQKTLRYPAGQLIARSGLPIADAPYLDTPITARLDGRPWRHRPIAYEEARTLANHLSAAAMIVIAYLSGARAGEVLNLRRGCIERDEAADMWLMSGLVFKNVVDDDGNKLPEGQQRRDPWVVVKPVADAVAVMERLHAHPLLFPSRIQPYKEATNFARIGQARTSTRAVGTISDFIDWVNDYCTQNDRPGIPLDPQQITLSRFRRTLAWFIRRRPRGLVAGAMQYGHVHTRLIQGYAGDYSSGFPDEYAYEDFLARLEEMAIDQQALEDGERVSGPAADEYRQRVRAAERTFAGHVLTSPRQARDLLGNTLLQIYHGDGMTCVFKAQEAACQLRGSMDDPMLTPDIDDCRPTCRCIAHTDRDIEAIQQHRNQLHEIVSDPLAPPIRHQREQRELQRLDKILERHQ</sequence>
<evidence type="ECO:0000256" key="1">
    <source>
        <dbReference type="ARBA" id="ARBA00023172"/>
    </source>
</evidence>
<protein>
    <recommendedName>
        <fullName evidence="4">Phage integrase family protein</fullName>
    </recommendedName>
</protein>
<reference evidence="3" key="1">
    <citation type="submission" date="2015-07" db="EMBL/GenBank/DDBJ databases">
        <authorList>
            <person name="Urmite Genomes"/>
        </authorList>
    </citation>
    <scope>NUCLEOTIDE SEQUENCE [LARGE SCALE GENOMIC DNA]</scope>
    <source>
        <strain evidence="3">type strain: ATCC 49404</strain>
    </source>
</reference>
<keyword evidence="3" id="KW-1185">Reference proteome</keyword>
<dbReference type="Gene3D" id="1.10.443.10">
    <property type="entry name" value="Intergrase catalytic core"/>
    <property type="match status" value="1"/>
</dbReference>
<evidence type="ECO:0008006" key="4">
    <source>
        <dbReference type="Google" id="ProtNLM"/>
    </source>
</evidence>
<dbReference type="SUPFAM" id="SSF56349">
    <property type="entry name" value="DNA breaking-rejoining enzymes"/>
    <property type="match status" value="1"/>
</dbReference>
<dbReference type="InterPro" id="IPR011010">
    <property type="entry name" value="DNA_brk_join_enz"/>
</dbReference>
<dbReference type="GO" id="GO:0003677">
    <property type="term" value="F:DNA binding"/>
    <property type="evidence" value="ECO:0007669"/>
    <property type="project" value="InterPro"/>
</dbReference>
<keyword evidence="1" id="KW-0233">DNA recombination</keyword>
<organism evidence="2 3">
    <name type="scientific">Mycolicibacterium neworleansense</name>
    <dbReference type="NCBI Taxonomy" id="146018"/>
    <lineage>
        <taxon>Bacteria</taxon>
        <taxon>Bacillati</taxon>
        <taxon>Actinomycetota</taxon>
        <taxon>Actinomycetes</taxon>
        <taxon>Mycobacteriales</taxon>
        <taxon>Mycobacteriaceae</taxon>
        <taxon>Mycolicibacterium</taxon>
    </lineage>
</organism>
<accession>A0A0H5RXP2</accession>
<gene>
    <name evidence="2" type="ORF">BN2156_05783</name>
</gene>
<name>A0A0H5RXP2_9MYCO</name>